<dbReference type="InterPro" id="IPR050509">
    <property type="entry name" value="CoA-transferase_III"/>
</dbReference>
<dbReference type="Gene3D" id="3.30.1540.10">
    <property type="entry name" value="formyl-coa transferase, domain 3"/>
    <property type="match status" value="1"/>
</dbReference>
<dbReference type="PANTHER" id="PTHR48228">
    <property type="entry name" value="SUCCINYL-COA--D-CITRAMALATE COA-TRANSFERASE"/>
    <property type="match status" value="1"/>
</dbReference>
<dbReference type="PANTHER" id="PTHR48228:SF5">
    <property type="entry name" value="ALPHA-METHYLACYL-COA RACEMASE"/>
    <property type="match status" value="1"/>
</dbReference>
<gene>
    <name evidence="1" type="ORF">EF294_18865</name>
</gene>
<dbReference type="InterPro" id="IPR044855">
    <property type="entry name" value="CoA-Trfase_III_dom3_sf"/>
</dbReference>
<dbReference type="Proteomes" id="UP000267536">
    <property type="component" value="Unassembled WGS sequence"/>
</dbReference>
<keyword evidence="1" id="KW-0413">Isomerase</keyword>
<dbReference type="Gene3D" id="3.40.50.10540">
    <property type="entry name" value="Crotonobetainyl-coa:carnitine coa-transferase, domain 1"/>
    <property type="match status" value="1"/>
</dbReference>
<dbReference type="InterPro" id="IPR023606">
    <property type="entry name" value="CoA-Trfase_III_dom_1_sf"/>
</dbReference>
<organism evidence="1 2">
    <name type="scientific">Gordonia oryzae</name>
    <dbReference type="NCBI Taxonomy" id="2487349"/>
    <lineage>
        <taxon>Bacteria</taxon>
        <taxon>Bacillati</taxon>
        <taxon>Actinomycetota</taxon>
        <taxon>Actinomycetes</taxon>
        <taxon>Mycobacteriales</taxon>
        <taxon>Gordoniaceae</taxon>
        <taxon>Gordonia</taxon>
    </lineage>
</organism>
<protein>
    <submittedName>
        <fullName evidence="1">2-methylfumaryl-CoA isomerase</fullName>
    </submittedName>
</protein>
<dbReference type="AlphaFoldDB" id="A0A3N4G302"/>
<comment type="caution">
    <text evidence="1">The sequence shown here is derived from an EMBL/GenBank/DDBJ whole genome shotgun (WGS) entry which is preliminary data.</text>
</comment>
<sequence length="382" mass="40410">MPTEHPRPLAGVRVVEVSSFVASPLCGLTLSQLGAEVIRVDPIGGAADVNRWPLTDDGTTSIYWTGLNKGKKSVTANLRSAEGQRLVQRLVTESGPGGGILVTNAGGRDWMSYATLGGLRPDVIVLELLGGSDGSPAVDYTVNAGVGFPNITGPVDHNGPVNHVLPAWDVICGLYAALAVTSAVRRRERTGQGASIRLPLEDTALSIASTLGYLTEPQVNAYSRPATGNDVYGTYGTDVVTADGDRFMLVALTPRHFRDLVRITGTESVIASLEQALDADFSREADRYIHRSVLNALFGRWFAEHSTDEAATALNGSSVLAQRYRTFDEVVASGALTDNPLFAELTQTGIGTYLAAGHPASFDGEHYFTGPAARLGADTPEA</sequence>
<dbReference type="InterPro" id="IPR003673">
    <property type="entry name" value="CoA-Trfase_fam_III"/>
</dbReference>
<reference evidence="1 2" key="1">
    <citation type="submission" date="2018-11" db="EMBL/GenBank/DDBJ databases">
        <title>Draft genome sequence of Gordonia sp. RS15-1S isolated from rice stems.</title>
        <authorList>
            <person name="Muangham S."/>
        </authorList>
    </citation>
    <scope>NUCLEOTIDE SEQUENCE [LARGE SCALE GENOMIC DNA]</scope>
    <source>
        <strain evidence="1 2">RS15-1S</strain>
    </source>
</reference>
<accession>A0A3N4G302</accession>
<proteinExistence type="predicted"/>
<dbReference type="RefSeq" id="WP_123932449.1">
    <property type="nucleotide sequence ID" value="NZ_JBPSDP010000018.1"/>
</dbReference>
<dbReference type="SUPFAM" id="SSF89796">
    <property type="entry name" value="CoA-transferase family III (CaiB/BaiF)"/>
    <property type="match status" value="1"/>
</dbReference>
<dbReference type="EMBL" id="RKMH01000017">
    <property type="protein sequence ID" value="RPA57322.1"/>
    <property type="molecule type" value="Genomic_DNA"/>
</dbReference>
<evidence type="ECO:0000313" key="1">
    <source>
        <dbReference type="EMBL" id="RPA57322.1"/>
    </source>
</evidence>
<dbReference type="OrthoDB" id="9797653at2"/>
<name>A0A3N4G302_9ACTN</name>
<dbReference type="GO" id="GO:0016853">
    <property type="term" value="F:isomerase activity"/>
    <property type="evidence" value="ECO:0007669"/>
    <property type="project" value="UniProtKB-KW"/>
</dbReference>
<dbReference type="Pfam" id="PF02515">
    <property type="entry name" value="CoA_transf_3"/>
    <property type="match status" value="1"/>
</dbReference>
<evidence type="ECO:0000313" key="2">
    <source>
        <dbReference type="Proteomes" id="UP000267536"/>
    </source>
</evidence>
<keyword evidence="2" id="KW-1185">Reference proteome</keyword>